<accession>A0A8S4B0G9</accession>
<protein>
    <submittedName>
        <fullName evidence="1">(Atlantic silverside) hypothetical protein</fullName>
    </submittedName>
</protein>
<reference evidence="1" key="1">
    <citation type="submission" date="2021-05" db="EMBL/GenBank/DDBJ databases">
        <authorList>
            <person name="Tigano A."/>
        </authorList>
    </citation>
    <scope>NUCLEOTIDE SEQUENCE</scope>
</reference>
<organism evidence="1 2">
    <name type="scientific">Menidia menidia</name>
    <name type="common">Atlantic silverside</name>
    <dbReference type="NCBI Taxonomy" id="238744"/>
    <lineage>
        <taxon>Eukaryota</taxon>
        <taxon>Metazoa</taxon>
        <taxon>Chordata</taxon>
        <taxon>Craniata</taxon>
        <taxon>Vertebrata</taxon>
        <taxon>Euteleostomi</taxon>
        <taxon>Actinopterygii</taxon>
        <taxon>Neopterygii</taxon>
        <taxon>Teleostei</taxon>
        <taxon>Neoteleostei</taxon>
        <taxon>Acanthomorphata</taxon>
        <taxon>Ovalentaria</taxon>
        <taxon>Atherinomorphae</taxon>
        <taxon>Atheriniformes</taxon>
        <taxon>Atherinopsidae</taxon>
        <taxon>Menidiinae</taxon>
        <taxon>Menidia</taxon>
    </lineage>
</organism>
<proteinExistence type="predicted"/>
<dbReference type="AlphaFoldDB" id="A0A8S4B0G9"/>
<keyword evidence="2" id="KW-1185">Reference proteome</keyword>
<dbReference type="EMBL" id="CAJRST010011112">
    <property type="protein sequence ID" value="CAG5922157.1"/>
    <property type="molecule type" value="Genomic_DNA"/>
</dbReference>
<evidence type="ECO:0000313" key="2">
    <source>
        <dbReference type="Proteomes" id="UP000677803"/>
    </source>
</evidence>
<evidence type="ECO:0000313" key="1">
    <source>
        <dbReference type="EMBL" id="CAG5922157.1"/>
    </source>
</evidence>
<dbReference type="Proteomes" id="UP000677803">
    <property type="component" value="Unassembled WGS sequence"/>
</dbReference>
<name>A0A8S4B0G9_9TELE</name>
<sequence length="478" mass="53061">MSTVSSLWQPYFSELPQALFRLADIVKVKKLDGGGNCGFREAIVDILLVENGFQYYLLDTDRGHMSRVYDVVILSLWERGETRSVMIHRTQRTPGPALHHHNSLTQPRASLFLVSLSTEFPIEASQNKSYVTEEDEGRGQPWPILIGLSSPEERQIRETTVPVQALLTAMFAQRPIIHQQKVGMKTVKTGPLAQGVPQRLVPLRSKGHRAFPRSLEELLTLPFTHNQRPPNNACNDGRLTSPIGAMLFAIIRGSGFINIQGSLVNNLKAQQRHIDVAEKIHGCVGIQALDQFVYLSIGLICHILINVNSEAITKIGLLQDVQEIVLRLKAAVHEHSSAFSGILARHLLVQNDLDSLNGHLSGLPDDLLSLSLHRVQLQQLFGQQFFQTPQDWDYHSEAGAQPDLQMVLEHELGQREGAQLVKLWDLLYQCCCTFGEGVEPQFQSLAMLEDGVDGHDFHRGFEGPAGLAATAAVTGHMG</sequence>
<dbReference type="OrthoDB" id="10682968at2759"/>
<comment type="caution">
    <text evidence="1">The sequence shown here is derived from an EMBL/GenBank/DDBJ whole genome shotgun (WGS) entry which is preliminary data.</text>
</comment>
<gene>
    <name evidence="1" type="ORF">MMEN_LOCUS10477</name>
</gene>